<name>A0AAV7B5S8_ENGPU</name>
<comment type="caution">
    <text evidence="1">The sequence shown here is derived from an EMBL/GenBank/DDBJ whole genome shotgun (WGS) entry which is preliminary data.</text>
</comment>
<keyword evidence="2" id="KW-1185">Reference proteome</keyword>
<dbReference type="EMBL" id="WNYA01000006">
    <property type="protein sequence ID" value="KAG8567874.1"/>
    <property type="molecule type" value="Genomic_DNA"/>
</dbReference>
<reference evidence="1" key="1">
    <citation type="thesis" date="2020" institute="ProQuest LLC" country="789 East Eisenhower Parkway, Ann Arbor, MI, USA">
        <title>Comparative Genomics and Chromosome Evolution.</title>
        <authorList>
            <person name="Mudd A.B."/>
        </authorList>
    </citation>
    <scope>NUCLEOTIDE SEQUENCE</scope>
    <source>
        <strain evidence="1">237g6f4</strain>
        <tissue evidence="1">Blood</tissue>
    </source>
</reference>
<dbReference type="Proteomes" id="UP000824782">
    <property type="component" value="Unassembled WGS sequence"/>
</dbReference>
<evidence type="ECO:0000313" key="2">
    <source>
        <dbReference type="Proteomes" id="UP000824782"/>
    </source>
</evidence>
<organism evidence="1 2">
    <name type="scientific">Engystomops pustulosus</name>
    <name type="common">Tungara frog</name>
    <name type="synonym">Physalaemus pustulosus</name>
    <dbReference type="NCBI Taxonomy" id="76066"/>
    <lineage>
        <taxon>Eukaryota</taxon>
        <taxon>Metazoa</taxon>
        <taxon>Chordata</taxon>
        <taxon>Craniata</taxon>
        <taxon>Vertebrata</taxon>
        <taxon>Euteleostomi</taxon>
        <taxon>Amphibia</taxon>
        <taxon>Batrachia</taxon>
        <taxon>Anura</taxon>
        <taxon>Neobatrachia</taxon>
        <taxon>Hyloidea</taxon>
        <taxon>Leptodactylidae</taxon>
        <taxon>Leiuperinae</taxon>
        <taxon>Engystomops</taxon>
    </lineage>
</organism>
<evidence type="ECO:0000313" key="1">
    <source>
        <dbReference type="EMBL" id="KAG8567874.1"/>
    </source>
</evidence>
<proteinExistence type="predicted"/>
<protein>
    <submittedName>
        <fullName evidence="1">Uncharacterized protein</fullName>
    </submittedName>
</protein>
<accession>A0AAV7B5S8</accession>
<sequence length="85" mass="9896">MLYNLPLKTILKIQVVLPRHYLDNKKTNKKQKPRLYQLNSSHQTKSEIKHCHDFSLVHLSETMALAPKKYKEDLSPKFSSLGAAY</sequence>
<dbReference type="AlphaFoldDB" id="A0AAV7B5S8"/>
<gene>
    <name evidence="1" type="ORF">GDO81_013812</name>
</gene>